<evidence type="ECO:0000256" key="3">
    <source>
        <dbReference type="ARBA" id="ARBA00022475"/>
    </source>
</evidence>
<dbReference type="Proteomes" id="UP001336020">
    <property type="component" value="Unassembled WGS sequence"/>
</dbReference>
<feature type="transmembrane region" description="Helical" evidence="7">
    <location>
        <begin position="95"/>
        <end position="121"/>
    </location>
</feature>
<sequence length="364" mass="37049">MRGGIVIVESLAVENLAVDTLAMHMSDGLITPRASVLFCVVAVIGVALAAWRARTELTERSAATAALVTALVFALQMIDVPVLPGVSSHVLGGAVAALLLGPFAAALCLTFVLTVQAFVFADGGLTALGANTTVIALVGVAGGYGTAVALRTFFARRDAATPHDTALHDTVSPTARTFTIAFAAGCASVFAAITGFVVVYAMSGATHMPLSTLAYLYGAHAPIALLEGLVTGVVVVAAAGATHTRLMATLGFAALGVAGILSTVALSTFTADTPDALEAATLRGCEIAPTDTPRASRTGNCMARHVREHRLADSVLADYTVGGQEGSTGVAGTIGVLVTVAFAGTGFRALTRRREPVLHLELPR</sequence>
<proteinExistence type="predicted"/>
<feature type="transmembrane region" description="Helical" evidence="7">
    <location>
        <begin position="175"/>
        <end position="202"/>
    </location>
</feature>
<evidence type="ECO:0000256" key="5">
    <source>
        <dbReference type="ARBA" id="ARBA00022989"/>
    </source>
</evidence>
<dbReference type="Pfam" id="PF13190">
    <property type="entry name" value="PDGLE"/>
    <property type="match status" value="1"/>
</dbReference>
<name>A0ABU7L7Y4_9NOCA</name>
<feature type="transmembrane region" description="Helical" evidence="7">
    <location>
        <begin position="34"/>
        <end position="51"/>
    </location>
</feature>
<dbReference type="PANTHER" id="PTHR34229">
    <property type="entry name" value="METAL TRANSPORT PROTEIN HI_1621-RELATED"/>
    <property type="match status" value="1"/>
</dbReference>
<evidence type="ECO:0000313" key="9">
    <source>
        <dbReference type="EMBL" id="MEE2057012.1"/>
    </source>
</evidence>
<evidence type="ECO:0000259" key="8">
    <source>
        <dbReference type="Pfam" id="PF13190"/>
    </source>
</evidence>
<evidence type="ECO:0000256" key="4">
    <source>
        <dbReference type="ARBA" id="ARBA00022692"/>
    </source>
</evidence>
<feature type="domain" description="PDGLE" evidence="8">
    <location>
        <begin position="253"/>
        <end position="351"/>
    </location>
</feature>
<dbReference type="InterPro" id="IPR025937">
    <property type="entry name" value="PDGLE_dom"/>
</dbReference>
<comment type="subcellular location">
    <subcellularLocation>
        <location evidence="1">Cell membrane</location>
        <topology evidence="1">Multi-pass membrane protein</topology>
    </subcellularLocation>
</comment>
<evidence type="ECO:0000256" key="6">
    <source>
        <dbReference type="ARBA" id="ARBA00023136"/>
    </source>
</evidence>
<evidence type="ECO:0000256" key="1">
    <source>
        <dbReference type="ARBA" id="ARBA00004651"/>
    </source>
</evidence>
<feature type="transmembrane region" description="Helical" evidence="7">
    <location>
        <begin position="329"/>
        <end position="350"/>
    </location>
</feature>
<accession>A0ABU7L7Y4</accession>
<dbReference type="PANTHER" id="PTHR34229:SF1">
    <property type="entry name" value="METAL TRANSPORT PROTEIN HI_1621-RELATED"/>
    <property type="match status" value="1"/>
</dbReference>
<evidence type="ECO:0000256" key="7">
    <source>
        <dbReference type="SAM" id="Phobius"/>
    </source>
</evidence>
<reference evidence="9 10" key="1">
    <citation type="submission" date="2023-07" db="EMBL/GenBank/DDBJ databases">
        <authorList>
            <person name="Girao M."/>
            <person name="Carvalho M.F."/>
        </authorList>
    </citation>
    <scope>NUCLEOTIDE SEQUENCE [LARGE SCALE GENOMIC DNA]</scope>
    <source>
        <strain evidence="9 10">YIM65754</strain>
    </source>
</reference>
<keyword evidence="6 7" id="KW-0472">Membrane</keyword>
<keyword evidence="2" id="KW-0813">Transport</keyword>
<feature type="transmembrane region" description="Helical" evidence="7">
    <location>
        <begin position="246"/>
        <end position="269"/>
    </location>
</feature>
<feature type="transmembrane region" description="Helical" evidence="7">
    <location>
        <begin position="214"/>
        <end position="239"/>
    </location>
</feature>
<keyword evidence="4 7" id="KW-0812">Transmembrane</keyword>
<keyword evidence="10" id="KW-1185">Reference proteome</keyword>
<evidence type="ECO:0000256" key="2">
    <source>
        <dbReference type="ARBA" id="ARBA00022448"/>
    </source>
</evidence>
<comment type="caution">
    <text evidence="9">The sequence shown here is derived from an EMBL/GenBank/DDBJ whole genome shotgun (WGS) entry which is preliminary data.</text>
</comment>
<dbReference type="Gene3D" id="1.10.1760.20">
    <property type="match status" value="1"/>
</dbReference>
<feature type="transmembrane region" description="Helical" evidence="7">
    <location>
        <begin position="133"/>
        <end position="154"/>
    </location>
</feature>
<keyword evidence="5 7" id="KW-1133">Transmembrane helix</keyword>
<keyword evidence="3" id="KW-1003">Cell membrane</keyword>
<feature type="transmembrane region" description="Helical" evidence="7">
    <location>
        <begin position="63"/>
        <end position="83"/>
    </location>
</feature>
<gene>
    <name evidence="9" type="ORF">Q7514_05650</name>
</gene>
<dbReference type="EMBL" id="JAUTXY010000002">
    <property type="protein sequence ID" value="MEE2057012.1"/>
    <property type="molecule type" value="Genomic_DNA"/>
</dbReference>
<organism evidence="9 10">
    <name type="scientific">Rhodococcus artemisiae</name>
    <dbReference type="NCBI Taxonomy" id="714159"/>
    <lineage>
        <taxon>Bacteria</taxon>
        <taxon>Bacillati</taxon>
        <taxon>Actinomycetota</taxon>
        <taxon>Actinomycetes</taxon>
        <taxon>Mycobacteriales</taxon>
        <taxon>Nocardiaceae</taxon>
        <taxon>Rhodococcus</taxon>
    </lineage>
</organism>
<dbReference type="InterPro" id="IPR002751">
    <property type="entry name" value="CbiM/NikMN"/>
</dbReference>
<protein>
    <submittedName>
        <fullName evidence="9">Energy-coupling factor ABC transporter permease</fullName>
    </submittedName>
</protein>
<evidence type="ECO:0000313" key="10">
    <source>
        <dbReference type="Proteomes" id="UP001336020"/>
    </source>
</evidence>
<dbReference type="Pfam" id="PF01891">
    <property type="entry name" value="CbiM"/>
    <property type="match status" value="1"/>
</dbReference>